<feature type="region of interest" description="Disordered" evidence="1">
    <location>
        <begin position="230"/>
        <end position="260"/>
    </location>
</feature>
<keyword evidence="3" id="KW-1185">Reference proteome</keyword>
<comment type="caution">
    <text evidence="2">The sequence shown here is derived from an EMBL/GenBank/DDBJ whole genome shotgun (WGS) entry which is preliminary data.</text>
</comment>
<proteinExistence type="predicted"/>
<feature type="compositionally biased region" description="Basic and acidic residues" evidence="1">
    <location>
        <begin position="114"/>
        <end position="134"/>
    </location>
</feature>
<accession>A0A7W9J672</accession>
<sequence>MRPRRRGVRRSPRHRENLTASWPRPFRSAWPGADGAMPRVRVPQSGGSSADEPLQTASEKRLVDAAHLLPWPPPRARAKRPAHRDTPVPAAPPQHAPGGRHAAALPQPGVPGRAEPDVGRGEGSDQPSSDDRLTDGGPITARPPRARAGRAPRPRQRAPGPRNTSPIARPQRGRRRFPRRSTPRVVSLLDVDQPVGDVREEGGLALLGGVVLGRAGRQLPDPAYWPFEPPLLRSPREPESTSYRPGRCSLSTAAEGAPSA</sequence>
<gene>
    <name evidence="2" type="ORF">HDA39_003100</name>
</gene>
<name>A0A7W9J672_9ACTN</name>
<feature type="compositionally biased region" description="Basic residues" evidence="1">
    <location>
        <begin position="1"/>
        <end position="13"/>
    </location>
</feature>
<dbReference type="AlphaFoldDB" id="A0A7W9J672"/>
<protein>
    <submittedName>
        <fullName evidence="2">Uncharacterized protein</fullName>
    </submittedName>
</protein>
<feature type="compositionally biased region" description="Low complexity" evidence="1">
    <location>
        <begin position="157"/>
        <end position="170"/>
    </location>
</feature>
<dbReference type="Proteomes" id="UP000549971">
    <property type="component" value="Unassembled WGS sequence"/>
</dbReference>
<evidence type="ECO:0000256" key="1">
    <source>
        <dbReference type="SAM" id="MobiDB-lite"/>
    </source>
</evidence>
<evidence type="ECO:0000313" key="3">
    <source>
        <dbReference type="Proteomes" id="UP000549971"/>
    </source>
</evidence>
<reference evidence="2 3" key="1">
    <citation type="submission" date="2020-08" db="EMBL/GenBank/DDBJ databases">
        <title>Sequencing the genomes of 1000 actinobacteria strains.</title>
        <authorList>
            <person name="Klenk H.-P."/>
        </authorList>
    </citation>
    <scope>NUCLEOTIDE SEQUENCE [LARGE SCALE GENOMIC DNA]</scope>
    <source>
        <strain evidence="2 3">DSM 28967</strain>
    </source>
</reference>
<feature type="region of interest" description="Disordered" evidence="1">
    <location>
        <begin position="1"/>
        <end position="185"/>
    </location>
</feature>
<feature type="compositionally biased region" description="Basic residues" evidence="1">
    <location>
        <begin position="144"/>
        <end position="156"/>
    </location>
</feature>
<dbReference type="EMBL" id="JACHMY010000001">
    <property type="protein sequence ID" value="MBB5836366.1"/>
    <property type="molecule type" value="Genomic_DNA"/>
</dbReference>
<organism evidence="2 3">
    <name type="scientific">Kribbella italica</name>
    <dbReference type="NCBI Taxonomy" id="1540520"/>
    <lineage>
        <taxon>Bacteria</taxon>
        <taxon>Bacillati</taxon>
        <taxon>Actinomycetota</taxon>
        <taxon>Actinomycetes</taxon>
        <taxon>Propionibacteriales</taxon>
        <taxon>Kribbellaceae</taxon>
        <taxon>Kribbella</taxon>
    </lineage>
</organism>
<feature type="compositionally biased region" description="Basic residues" evidence="1">
    <location>
        <begin position="171"/>
        <end position="182"/>
    </location>
</feature>
<evidence type="ECO:0000313" key="2">
    <source>
        <dbReference type="EMBL" id="MBB5836366.1"/>
    </source>
</evidence>